<name>A0ABY0IKI0_9BACT</name>
<organism evidence="2 3">
    <name type="scientific">Halobacteriovorax vibrionivorans</name>
    <dbReference type="NCBI Taxonomy" id="2152716"/>
    <lineage>
        <taxon>Bacteria</taxon>
        <taxon>Pseudomonadati</taxon>
        <taxon>Bdellovibrionota</taxon>
        <taxon>Bacteriovoracia</taxon>
        <taxon>Bacteriovoracales</taxon>
        <taxon>Halobacteriovoraceae</taxon>
        <taxon>Halobacteriovorax</taxon>
    </lineage>
</organism>
<proteinExistence type="predicted"/>
<sequence>MMNLLKQFHILGLIVTFTLVSCVPKIQSRDNNRDNLFVQNIQINGSQLRIDGQNLDDVSHVRITDKDGNVSSFEIGVKSNKELIAEALSNTLIPLNQILTMTLEGAHGASTYSISASLPDMGASHGQTLQYNAITGQWVPANQPTSSVTSVNGKLGAVSLGIDNLSDTDTSGAVTGSVLKFNGVNWVVGTDNGGSSANATSIHNRTILDITPTDGQALVWSSANSSWVPTTVSGGSGGSGESNTVYSTGGTSIFKQKVGSQLQFKGLNGSNDIVVDNQTNSLDLQISTANGANQLLRLDSFGRLPAIDGSQLTGIASGGSGETNTISSAGGVSIFKQKSGENLELKGLQGSSDFAINGSTNTVDFQINTSNGANQLLRLDSSGRLPAIDGSQLTGIVASGGSDNTIQSRNVSATAPSNGQALLWNSVSSQWEPTTITSGGAGGEVNTATSAGGESIFQNKIGTDLIFKGLTNTTDIQLTSNANDIEIGVNTSNGAGQLLRLDAFGRLPAIDGSQLVGVSGGSGDALTLQSRDIATTAPTDGQVLTWNNSTTRWEPQTPLVGGGSGEANTVSSAGGASIFKQKSGIDLVLKGLLGSSDFNITSSTNTVDLSINTSNGANQLLRLDASGRLPALDGSLLTNLPGGSGNATTIQSFSVSSATPANGQALLWNDSNSRWEPTTIVTGGGGGEANTASSAGGESLFQSKVSSNLVFKGLTSTGDISLTGNTNDVQIGLTTANGANEILRLDGFGRLPAIDGSQLTGITTSDTTLQSRNVASTAPTDGQVLTWNNTATQWEPQTVSAGGSGETNTASSVGGTAIFKQKTGSDLEFKGLTGSADISLTSNANDVQIGVNTSNSANDLVRLDGLGRLPAIDGSQLTGITGTGEANTLSSAGGTYSLFYQKNGVDLQLKGLNFTSDFAVVDNSTSYSVDINTANGANELVRLEADGSLPALSAANLFNIPTDDTTIQGRNVNAAAPTDGQALLWDSISSQWIPSDVTAAGDNLGDHTATSNLAMGNNYISYSGLDEGLFVNLGGNVGIGTNLPQSDLDIYEANVEVKVRDSNVGISSEAQFNFFVDGGEAGMSLLNTNYDWSGEGFPDSSWSDMFLFYTGPSSSNGMRFHPFAGNINFSVGDAVFTDIMHVNATNTNVGILTTSPGAAFALDVNGQIRTTTTVDTSSDRRYKKNIKNISSEVSILDKFSLIEGVYFDWRQKEYPEKNFKEGRDIGVIAQDIRKVFPEAVTEDENGFLSVAYAKLVAPLIEAVKELVGITDTNKRDIASIEARTKKLEEENRMLREALCEMNPKAKICLKENTK</sequence>
<evidence type="ECO:0000259" key="1">
    <source>
        <dbReference type="PROSITE" id="PS51688"/>
    </source>
</evidence>
<dbReference type="PROSITE" id="PS51688">
    <property type="entry name" value="ICA"/>
    <property type="match status" value="1"/>
</dbReference>
<dbReference type="Proteomes" id="UP000443582">
    <property type="component" value="Unassembled WGS sequence"/>
</dbReference>
<dbReference type="Pfam" id="PF13884">
    <property type="entry name" value="Peptidase_S74"/>
    <property type="match status" value="1"/>
</dbReference>
<dbReference type="InterPro" id="IPR030392">
    <property type="entry name" value="S74_ICA"/>
</dbReference>
<dbReference type="PROSITE" id="PS51257">
    <property type="entry name" value="PROKAR_LIPOPROTEIN"/>
    <property type="match status" value="1"/>
</dbReference>
<gene>
    <name evidence="2" type="ORF">DAY19_00940</name>
</gene>
<dbReference type="Gene3D" id="1.10.10.10">
    <property type="entry name" value="Winged helix-like DNA-binding domain superfamily/Winged helix DNA-binding domain"/>
    <property type="match status" value="1"/>
</dbReference>
<reference evidence="3" key="1">
    <citation type="journal article" date="2019" name="Int. J. Syst. Evol. Microbiol.">
        <title>Halobacteriovorax valvorus sp. nov., a novel prokaryotic predator isolated from coastal seawater of China.</title>
        <authorList>
            <person name="Chen M.-X."/>
        </authorList>
    </citation>
    <scope>NUCLEOTIDE SEQUENCE [LARGE SCALE GENOMIC DNA]</scope>
    <source>
        <strain evidence="3">BL9</strain>
    </source>
</reference>
<comment type="caution">
    <text evidence="2">The sequence shown here is derived from an EMBL/GenBank/DDBJ whole genome shotgun (WGS) entry which is preliminary data.</text>
</comment>
<dbReference type="EMBL" id="QDKL01000001">
    <property type="protein sequence ID" value="RZF22366.1"/>
    <property type="molecule type" value="Genomic_DNA"/>
</dbReference>
<evidence type="ECO:0000313" key="3">
    <source>
        <dbReference type="Proteomes" id="UP000443582"/>
    </source>
</evidence>
<protein>
    <submittedName>
        <fullName evidence="2">Tail fiber domain-containing protein</fullName>
    </submittedName>
</protein>
<evidence type="ECO:0000313" key="2">
    <source>
        <dbReference type="EMBL" id="RZF22366.1"/>
    </source>
</evidence>
<feature type="domain" description="Peptidase S74" evidence="1">
    <location>
        <begin position="1178"/>
        <end position="1277"/>
    </location>
</feature>
<dbReference type="RefSeq" id="WP_114705311.1">
    <property type="nucleotide sequence ID" value="NZ_QDKL01000001.1"/>
</dbReference>
<dbReference type="InterPro" id="IPR036388">
    <property type="entry name" value="WH-like_DNA-bd_sf"/>
</dbReference>
<keyword evidence="3" id="KW-1185">Reference proteome</keyword>
<accession>A0ABY0IKI0</accession>